<dbReference type="PRINTS" id="PR01333">
    <property type="entry name" value="2POREKCHANEL"/>
</dbReference>
<comment type="subcellular location">
    <subcellularLocation>
        <location evidence="1">Membrane</location>
        <topology evidence="1">Multi-pass membrane protein</topology>
    </subcellularLocation>
</comment>
<dbReference type="GO" id="GO:0015271">
    <property type="term" value="F:outward rectifier potassium channel activity"/>
    <property type="evidence" value="ECO:0007669"/>
    <property type="project" value="TreeGrafter"/>
</dbReference>
<dbReference type="Gene3D" id="1.10.287.70">
    <property type="match status" value="1"/>
</dbReference>
<dbReference type="GO" id="GO:0005886">
    <property type="term" value="C:plasma membrane"/>
    <property type="evidence" value="ECO:0007669"/>
    <property type="project" value="TreeGrafter"/>
</dbReference>
<dbReference type="SUPFAM" id="SSF81324">
    <property type="entry name" value="Voltage-gated potassium channels"/>
    <property type="match status" value="2"/>
</dbReference>
<feature type="transmembrane region" description="Helical" evidence="9">
    <location>
        <begin position="39"/>
        <end position="59"/>
    </location>
</feature>
<proteinExistence type="inferred from homology"/>
<keyword evidence="7 8" id="KW-0407">Ion channel</keyword>
<reference evidence="11" key="2">
    <citation type="submission" date="2022-10" db="EMBL/GenBank/DDBJ databases">
        <authorList>
            <consortium name="ENA_rothamsted_submissions"/>
            <consortium name="culmorum"/>
            <person name="King R."/>
        </authorList>
    </citation>
    <scope>NUCLEOTIDE SEQUENCE</scope>
</reference>
<evidence type="ECO:0000313" key="11">
    <source>
        <dbReference type="EMBL" id="CAH1719456.1"/>
    </source>
</evidence>
<evidence type="ECO:0000256" key="4">
    <source>
        <dbReference type="ARBA" id="ARBA00022989"/>
    </source>
</evidence>
<dbReference type="PANTHER" id="PTHR11003:SF331">
    <property type="entry name" value="OPEN RECTIFIER POTASSIUM CHANNEL PROTEIN 1"/>
    <property type="match status" value="1"/>
</dbReference>
<keyword evidence="3 8" id="KW-0812">Transmembrane</keyword>
<evidence type="ECO:0000256" key="5">
    <source>
        <dbReference type="ARBA" id="ARBA00023065"/>
    </source>
</evidence>
<keyword evidence="12" id="KW-1185">Reference proteome</keyword>
<evidence type="ECO:0000259" key="10">
    <source>
        <dbReference type="Pfam" id="PF07885"/>
    </source>
</evidence>
<evidence type="ECO:0000256" key="6">
    <source>
        <dbReference type="ARBA" id="ARBA00023136"/>
    </source>
</evidence>
<dbReference type="EMBL" id="OU895878">
    <property type="protein sequence ID" value="CAH1719456.1"/>
    <property type="molecule type" value="Genomic_DNA"/>
</dbReference>
<dbReference type="Pfam" id="PF07885">
    <property type="entry name" value="Ion_trans_2"/>
    <property type="match status" value="2"/>
</dbReference>
<accession>A0A9P0IZX3</accession>
<dbReference type="GO" id="GO:0022841">
    <property type="term" value="F:potassium ion leak channel activity"/>
    <property type="evidence" value="ECO:0007669"/>
    <property type="project" value="TreeGrafter"/>
</dbReference>
<dbReference type="InterPro" id="IPR003280">
    <property type="entry name" value="2pore_dom_K_chnl"/>
</dbReference>
<dbReference type="InterPro" id="IPR013099">
    <property type="entry name" value="K_chnl_dom"/>
</dbReference>
<evidence type="ECO:0000256" key="1">
    <source>
        <dbReference type="ARBA" id="ARBA00004141"/>
    </source>
</evidence>
<keyword evidence="5 8" id="KW-0406">Ion transport</keyword>
<feature type="transmembrane region" description="Helical" evidence="9">
    <location>
        <begin position="159"/>
        <end position="178"/>
    </location>
</feature>
<feature type="transmembrane region" description="Helical" evidence="9">
    <location>
        <begin position="128"/>
        <end position="147"/>
    </location>
</feature>
<evidence type="ECO:0000256" key="2">
    <source>
        <dbReference type="ARBA" id="ARBA00022448"/>
    </source>
</evidence>
<sequence length="706" mass="82390">MTRYLSNDTKLQNEILEEVSDYCGKPVTHPSKDEFTAPYIWSFYHAFFFSFTVCSTVGYGNIAPSNTTGRMFLIFYGLVGLPVHAILFAYMGNFWGNTFVKLYRRYKEYKMAMDKHWVPKKVSLIGQISLYLFPGIVLFIFAPAILFSYFEGWDYSISVYYTFVTLTTIGFGDFVPTFQNHQEREYGIYFILYELFIVCWFIAGVSYIAMIIGFLIKGLRSKKVKRIEHNLAINIKETQKKIWSGVQRDVGYIRKILDEVYFLKFKPVYKDRTDARKKLHIPRSESCPNLSIEDADEFEEEMMILNRKLRKRAFSECTKIKQTKKPLHGSITITRPQSDSDLSFIDREKTFATQSQQQVEPGELLAKLSVALSEYRNGYPNHVGFSGFSDSEILADEANYSNMSIATSTDRYPHSETYARSRRAFSEVCIPIEKYSKDSNEWTWCGANTQINEIEKIRSQVIKPNMTHKTSLQNEFEHFPHDLEINLKENVTKKSLLQKFNFFKKRNSDAKKYSIQYPNNPLHYEHKNSQEFSHKERINNMDDMSSYRYSKSNIFTIPCHEEEQDLLETTTMADVIRAIEMLHTDKVTTENSQGKSIINSMHRRLGTDHLYRNQNLLLLNKKYNSSHTIHSPGQDVSPIMINKRQRIYSCVAENIYQNRNNTSRKFSDVDSLRKSVRIVPNFQASQNSPMSTVKHRFSIRPVNLNK</sequence>
<evidence type="ECO:0000313" key="12">
    <source>
        <dbReference type="Proteomes" id="UP001153620"/>
    </source>
</evidence>
<keyword evidence="2 8" id="KW-0813">Transport</keyword>
<evidence type="ECO:0000256" key="7">
    <source>
        <dbReference type="ARBA" id="ARBA00023303"/>
    </source>
</evidence>
<keyword evidence="6 9" id="KW-0472">Membrane</keyword>
<feature type="domain" description="Potassium channel" evidence="10">
    <location>
        <begin position="39"/>
        <end position="94"/>
    </location>
</feature>
<dbReference type="AlphaFoldDB" id="A0A9P0IZX3"/>
<evidence type="ECO:0000256" key="9">
    <source>
        <dbReference type="SAM" id="Phobius"/>
    </source>
</evidence>
<dbReference type="PANTHER" id="PTHR11003">
    <property type="entry name" value="POTASSIUM CHANNEL, SUBFAMILY K"/>
    <property type="match status" value="1"/>
</dbReference>
<protein>
    <recommendedName>
        <fullName evidence="10">Potassium channel domain-containing protein</fullName>
    </recommendedName>
</protein>
<comment type="similarity">
    <text evidence="8">Belongs to the two pore domain potassium channel (TC 1.A.1.8) family.</text>
</comment>
<evidence type="ECO:0000256" key="3">
    <source>
        <dbReference type="ARBA" id="ARBA00022692"/>
    </source>
</evidence>
<organism evidence="11 12">
    <name type="scientific">Chironomus riparius</name>
    <dbReference type="NCBI Taxonomy" id="315576"/>
    <lineage>
        <taxon>Eukaryota</taxon>
        <taxon>Metazoa</taxon>
        <taxon>Ecdysozoa</taxon>
        <taxon>Arthropoda</taxon>
        <taxon>Hexapoda</taxon>
        <taxon>Insecta</taxon>
        <taxon>Pterygota</taxon>
        <taxon>Neoptera</taxon>
        <taxon>Endopterygota</taxon>
        <taxon>Diptera</taxon>
        <taxon>Nematocera</taxon>
        <taxon>Chironomoidea</taxon>
        <taxon>Chironomidae</taxon>
        <taxon>Chironominae</taxon>
        <taxon>Chironomus</taxon>
    </lineage>
</organism>
<gene>
    <name evidence="11" type="ORF">CHIRRI_LOCUS6757</name>
</gene>
<feature type="domain" description="Potassium channel" evidence="10">
    <location>
        <begin position="137"/>
        <end position="216"/>
    </location>
</feature>
<name>A0A9P0IZX3_9DIPT</name>
<feature type="transmembrane region" description="Helical" evidence="9">
    <location>
        <begin position="190"/>
        <end position="216"/>
    </location>
</feature>
<feature type="transmembrane region" description="Helical" evidence="9">
    <location>
        <begin position="71"/>
        <end position="91"/>
    </location>
</feature>
<evidence type="ECO:0000256" key="8">
    <source>
        <dbReference type="RuleBase" id="RU003857"/>
    </source>
</evidence>
<keyword evidence="4 9" id="KW-1133">Transmembrane helix</keyword>
<reference evidence="11" key="1">
    <citation type="submission" date="2022-01" db="EMBL/GenBank/DDBJ databases">
        <authorList>
            <person name="King R."/>
        </authorList>
    </citation>
    <scope>NUCLEOTIDE SEQUENCE</scope>
</reference>
<dbReference type="GO" id="GO:0030322">
    <property type="term" value="P:stabilization of membrane potential"/>
    <property type="evidence" value="ECO:0007669"/>
    <property type="project" value="TreeGrafter"/>
</dbReference>
<dbReference type="Proteomes" id="UP001153620">
    <property type="component" value="Chromosome 2"/>
</dbReference>